<gene>
    <name evidence="4" type="ORF">EYM_05910</name>
</gene>
<reference evidence="4 5" key="1">
    <citation type="submission" date="2013-11" db="EMBL/GenBank/DDBJ databases">
        <title>Comparative genomics of Ignicoccus.</title>
        <authorList>
            <person name="Podar M."/>
        </authorList>
    </citation>
    <scope>NUCLEOTIDE SEQUENCE [LARGE SCALE GENOMIC DNA]</scope>
    <source>
        <strain evidence="4 5">DSM 13165</strain>
    </source>
</reference>
<dbReference type="Pfam" id="PF01954">
    <property type="entry name" value="AF2212-like"/>
    <property type="match status" value="1"/>
</dbReference>
<dbReference type="RefSeq" id="WP_075050085.1">
    <property type="nucleotide sequence ID" value="NZ_CP006867.1"/>
</dbReference>
<keyword evidence="5" id="KW-1185">Reference proteome</keyword>
<organism evidence="4 5">
    <name type="scientific">Ignicoccus islandicus DSM 13165</name>
    <dbReference type="NCBI Taxonomy" id="940295"/>
    <lineage>
        <taxon>Archaea</taxon>
        <taxon>Thermoproteota</taxon>
        <taxon>Thermoprotei</taxon>
        <taxon>Desulfurococcales</taxon>
        <taxon>Desulfurococcaceae</taxon>
        <taxon>Ignicoccus</taxon>
    </lineage>
</organism>
<protein>
    <recommendedName>
        <fullName evidence="3">Antitoxin</fullName>
    </recommendedName>
</protein>
<dbReference type="EMBL" id="CP006867">
    <property type="protein sequence ID" value="ALU11898.1"/>
    <property type="molecule type" value="Genomic_DNA"/>
</dbReference>
<dbReference type="Proteomes" id="UP000060778">
    <property type="component" value="Chromosome"/>
</dbReference>
<dbReference type="KEGG" id="iis:EYM_05910"/>
<name>A0A0U3DWM6_9CREN</name>
<evidence type="ECO:0000256" key="3">
    <source>
        <dbReference type="RuleBase" id="RU368051"/>
    </source>
</evidence>
<evidence type="ECO:0000313" key="5">
    <source>
        <dbReference type="Proteomes" id="UP000060778"/>
    </source>
</evidence>
<comment type="function">
    <text evidence="3">Antitoxin component of a type II toxin-antitoxin (TA) system.</text>
</comment>
<dbReference type="InterPro" id="IPR024069">
    <property type="entry name" value="AF2212-like_dom_sf"/>
</dbReference>
<dbReference type="InterPro" id="IPR008203">
    <property type="entry name" value="AF2212-like"/>
</dbReference>
<accession>A0A0U3DWM6</accession>
<sequence>MSKVIRVRYEKGVLKPLEPVELREGEEIVVFIRKRRVGEVLKKYAGMFGRADIEELRKYEEEAQAQ</sequence>
<dbReference type="SUPFAM" id="SSF141694">
    <property type="entry name" value="AF2212/PG0164-like"/>
    <property type="match status" value="1"/>
</dbReference>
<evidence type="ECO:0000256" key="2">
    <source>
        <dbReference type="ARBA" id="ARBA00022649"/>
    </source>
</evidence>
<dbReference type="OrthoDB" id="116241at2157"/>
<dbReference type="AlphaFoldDB" id="A0A0U3DWM6"/>
<evidence type="ECO:0000313" key="4">
    <source>
        <dbReference type="EMBL" id="ALU11898.1"/>
    </source>
</evidence>
<keyword evidence="2 3" id="KW-1277">Toxin-antitoxin system</keyword>
<dbReference type="Gene3D" id="4.10.1150.10">
    <property type="entry name" value="AF2212/PG0164-like"/>
    <property type="match status" value="1"/>
</dbReference>
<evidence type="ECO:0000256" key="1">
    <source>
        <dbReference type="ARBA" id="ARBA00006615"/>
    </source>
</evidence>
<dbReference type="GeneID" id="30680564"/>
<comment type="similarity">
    <text evidence="1 3">Belongs to the UPF0165 family.</text>
</comment>
<proteinExistence type="inferred from homology"/>